<dbReference type="AlphaFoldDB" id="A0A2D3VBX2"/>
<reference evidence="6 7" key="1">
    <citation type="submission" date="2016-03" db="EMBL/GenBank/DDBJ databases">
        <authorList>
            <person name="Ploux O."/>
        </authorList>
    </citation>
    <scope>NUCLEOTIDE SEQUENCE [LARGE SCALE GENOMIC DNA]</scope>
    <source>
        <strain evidence="6 7">URUG2</strain>
    </source>
</reference>
<dbReference type="STRING" id="112498.A0A2D3VBX2"/>
<gene>
    <name evidence="6" type="ORF">RCC_06081</name>
</gene>
<keyword evidence="3" id="KW-0862">Zinc</keyword>
<evidence type="ECO:0000256" key="3">
    <source>
        <dbReference type="ARBA" id="ARBA00022833"/>
    </source>
</evidence>
<dbReference type="RefSeq" id="XP_023627113.1">
    <property type="nucleotide sequence ID" value="XM_023771345.1"/>
</dbReference>
<dbReference type="GeneID" id="35601226"/>
<evidence type="ECO:0000256" key="2">
    <source>
        <dbReference type="ARBA" id="ARBA00022771"/>
    </source>
</evidence>
<evidence type="ECO:0000256" key="4">
    <source>
        <dbReference type="PROSITE-ProRule" id="PRU00134"/>
    </source>
</evidence>
<proteinExistence type="predicted"/>
<evidence type="ECO:0000313" key="6">
    <source>
        <dbReference type="EMBL" id="CZT20224.1"/>
    </source>
</evidence>
<organism evidence="6 7">
    <name type="scientific">Ramularia collo-cygni</name>
    <dbReference type="NCBI Taxonomy" id="112498"/>
    <lineage>
        <taxon>Eukaryota</taxon>
        <taxon>Fungi</taxon>
        <taxon>Dikarya</taxon>
        <taxon>Ascomycota</taxon>
        <taxon>Pezizomycotina</taxon>
        <taxon>Dothideomycetes</taxon>
        <taxon>Dothideomycetidae</taxon>
        <taxon>Mycosphaerellales</taxon>
        <taxon>Mycosphaerellaceae</taxon>
        <taxon>Ramularia</taxon>
    </lineage>
</organism>
<dbReference type="Pfam" id="PF01753">
    <property type="entry name" value="zf-MYND"/>
    <property type="match status" value="1"/>
</dbReference>
<protein>
    <recommendedName>
        <fullName evidence="5">MYND-type domain-containing protein</fullName>
    </recommendedName>
</protein>
<dbReference type="Gene3D" id="6.10.140.2220">
    <property type="match status" value="1"/>
</dbReference>
<evidence type="ECO:0000259" key="5">
    <source>
        <dbReference type="PROSITE" id="PS50865"/>
    </source>
</evidence>
<dbReference type="GO" id="GO:0008270">
    <property type="term" value="F:zinc ion binding"/>
    <property type="evidence" value="ECO:0007669"/>
    <property type="project" value="UniProtKB-KW"/>
</dbReference>
<dbReference type="EMBL" id="FJUY01000009">
    <property type="protein sequence ID" value="CZT20224.1"/>
    <property type="molecule type" value="Genomic_DNA"/>
</dbReference>
<keyword evidence="7" id="KW-1185">Reference proteome</keyword>
<dbReference type="PROSITE" id="PS50865">
    <property type="entry name" value="ZF_MYND_2"/>
    <property type="match status" value="1"/>
</dbReference>
<sequence length="236" mass="26647">MSGQVMNPTAVKSYPRMLIRSHSDGDTLIPEIYPAFASDNAVGAPQTLLHLTARIGLPLFFYCFRDHISFRPTPPANLVSTDISENPIIHHLSPKKTLRPGIYSRRTQGEGAAPPNIMLTRADGKDLTADHVYGLWCFVEHSLGKIKREMPDISEVHQNELFFSQMTPENFVQFWPKYNLREEECPVKLGCRTCGKTEGITLSRCGKCGVAKYCDQECQKGDWGLHKKVCKLYCRD</sequence>
<evidence type="ECO:0000313" key="7">
    <source>
        <dbReference type="Proteomes" id="UP000225277"/>
    </source>
</evidence>
<evidence type="ECO:0000256" key="1">
    <source>
        <dbReference type="ARBA" id="ARBA00022723"/>
    </source>
</evidence>
<dbReference type="SUPFAM" id="SSF144232">
    <property type="entry name" value="HIT/MYND zinc finger-like"/>
    <property type="match status" value="1"/>
</dbReference>
<name>A0A2D3VBX2_9PEZI</name>
<keyword evidence="2 4" id="KW-0863">Zinc-finger</keyword>
<dbReference type="Proteomes" id="UP000225277">
    <property type="component" value="Unassembled WGS sequence"/>
</dbReference>
<dbReference type="InterPro" id="IPR002893">
    <property type="entry name" value="Znf_MYND"/>
</dbReference>
<accession>A0A2D3VBX2</accession>
<dbReference type="PROSITE" id="PS01360">
    <property type="entry name" value="ZF_MYND_1"/>
    <property type="match status" value="1"/>
</dbReference>
<feature type="domain" description="MYND-type" evidence="5">
    <location>
        <begin position="191"/>
        <end position="230"/>
    </location>
</feature>
<keyword evidence="1" id="KW-0479">Metal-binding</keyword>
<dbReference type="OrthoDB" id="432970at2759"/>